<evidence type="ECO:0000313" key="3">
    <source>
        <dbReference type="EMBL" id="ROR92157.1"/>
    </source>
</evidence>
<feature type="region of interest" description="Disordered" evidence="1">
    <location>
        <begin position="184"/>
        <end position="213"/>
    </location>
</feature>
<keyword evidence="4" id="KW-1185">Reference proteome</keyword>
<dbReference type="InterPro" id="IPR048031">
    <property type="entry name" value="ScyD/ScyE-like"/>
</dbReference>
<evidence type="ECO:0008006" key="5">
    <source>
        <dbReference type="Google" id="ProtNLM"/>
    </source>
</evidence>
<keyword evidence="2" id="KW-0732">Signal</keyword>
<name>A0A3N2CX92_9ACTN</name>
<accession>A0A3N2CX92</accession>
<dbReference type="OrthoDB" id="928769at2"/>
<evidence type="ECO:0000256" key="2">
    <source>
        <dbReference type="SAM" id="SignalP"/>
    </source>
</evidence>
<evidence type="ECO:0000256" key="1">
    <source>
        <dbReference type="SAM" id="MobiDB-lite"/>
    </source>
</evidence>
<organism evidence="3 4">
    <name type="scientific">Nocardioides aurantiacus</name>
    <dbReference type="NCBI Taxonomy" id="86796"/>
    <lineage>
        <taxon>Bacteria</taxon>
        <taxon>Bacillati</taxon>
        <taxon>Actinomycetota</taxon>
        <taxon>Actinomycetes</taxon>
        <taxon>Propionibacteriales</taxon>
        <taxon>Nocardioidaceae</taxon>
        <taxon>Nocardioides</taxon>
    </lineage>
</organism>
<proteinExistence type="predicted"/>
<protein>
    <recommendedName>
        <fullName evidence="5">ScyD/ScyE family protein</fullName>
    </recommendedName>
</protein>
<feature type="signal peptide" evidence="2">
    <location>
        <begin position="1"/>
        <end position="31"/>
    </location>
</feature>
<dbReference type="SUPFAM" id="SSF50952">
    <property type="entry name" value="Soluble quinoprotein glucose dehydrogenase"/>
    <property type="match status" value="1"/>
</dbReference>
<dbReference type="Proteomes" id="UP000281738">
    <property type="component" value="Unassembled WGS sequence"/>
</dbReference>
<evidence type="ECO:0000313" key="4">
    <source>
        <dbReference type="Proteomes" id="UP000281738"/>
    </source>
</evidence>
<gene>
    <name evidence="3" type="ORF">EDD33_3041</name>
</gene>
<reference evidence="3 4" key="1">
    <citation type="submission" date="2018-11" db="EMBL/GenBank/DDBJ databases">
        <title>Sequencing the genomes of 1000 actinobacteria strains.</title>
        <authorList>
            <person name="Klenk H.-P."/>
        </authorList>
    </citation>
    <scope>NUCLEOTIDE SEQUENCE [LARGE SCALE GENOMIC DNA]</scope>
    <source>
        <strain evidence="3 4">DSM 12652</strain>
    </source>
</reference>
<dbReference type="AlphaFoldDB" id="A0A3N2CX92"/>
<dbReference type="RefSeq" id="WP_123391770.1">
    <property type="nucleotide sequence ID" value="NZ_RKHO01000001.1"/>
</dbReference>
<dbReference type="EMBL" id="RKHO01000001">
    <property type="protein sequence ID" value="ROR92157.1"/>
    <property type="molecule type" value="Genomic_DNA"/>
</dbReference>
<feature type="chain" id="PRO_5039355616" description="ScyD/ScyE family protein" evidence="2">
    <location>
        <begin position="32"/>
        <end position="388"/>
    </location>
</feature>
<sequence length="388" mass="39609">MSRTVRPLHLTALLGTALATAAVALTPPATAGTTAAAEQSERHGRTVVATGLDNPRQLSFDRRGRLFVAESGQGGSGPCVGGAEQEEICLGASGAVTMVAGGRQRRVVTGLPSLAGEGGAQATGPTDVSVDRRGHYRISMGLGGDEAFRNRLTPPARRQLGTVLAGRLGSAPFVYADLAAYEQDVNPDGSVDPETGDPAPDSNPGGLTRTGRGLLVTDAGGNSLVRARFGRVTTVATFPKREVANPFGGPPVPMDAVPTSVTPGPRGSYFVSQLTGFPFPKGGARIYRVVPGRAPTVWASGLTNVTDLTWSKGRLYAVQLADGGLLATPEGQLPTGSLVRVPPGSTAPTTVASGLAAPYGVAVRGSSAYVTTCSVCADGGTVTRVRLR</sequence>
<dbReference type="InterPro" id="IPR011041">
    <property type="entry name" value="Quinoprot_gluc/sorb_DH_b-prop"/>
</dbReference>
<comment type="caution">
    <text evidence="3">The sequence shown here is derived from an EMBL/GenBank/DDBJ whole genome shotgun (WGS) entry which is preliminary data.</text>
</comment>
<dbReference type="NCBIfam" id="NF033206">
    <property type="entry name" value="ScyE_fam"/>
    <property type="match status" value="1"/>
</dbReference>